<dbReference type="InterPro" id="IPR036291">
    <property type="entry name" value="NAD(P)-bd_dom_sf"/>
</dbReference>
<evidence type="ECO:0000259" key="2">
    <source>
        <dbReference type="Pfam" id="PF02826"/>
    </source>
</evidence>
<evidence type="ECO:0000313" key="4">
    <source>
        <dbReference type="Proteomes" id="UP000230775"/>
    </source>
</evidence>
<dbReference type="EMBL" id="PEZI01000005">
    <property type="protein sequence ID" value="PIS14912.1"/>
    <property type="molecule type" value="Genomic_DNA"/>
</dbReference>
<dbReference type="Pfam" id="PF02826">
    <property type="entry name" value="2-Hacid_dh_C"/>
    <property type="match status" value="1"/>
</dbReference>
<dbReference type="Gene3D" id="3.40.50.720">
    <property type="entry name" value="NAD(P)-binding Rossmann-like Domain"/>
    <property type="match status" value="1"/>
</dbReference>
<dbReference type="GO" id="GO:0005829">
    <property type="term" value="C:cytosol"/>
    <property type="evidence" value="ECO:0007669"/>
    <property type="project" value="TreeGrafter"/>
</dbReference>
<comment type="caution">
    <text evidence="3">The sequence shown here is derived from an EMBL/GenBank/DDBJ whole genome shotgun (WGS) entry which is preliminary data.</text>
</comment>
<evidence type="ECO:0000256" key="1">
    <source>
        <dbReference type="ARBA" id="ARBA00023002"/>
    </source>
</evidence>
<dbReference type="InterPro" id="IPR050223">
    <property type="entry name" value="D-isomer_2-hydroxyacid_DH"/>
</dbReference>
<dbReference type="GO" id="GO:0051287">
    <property type="term" value="F:NAD binding"/>
    <property type="evidence" value="ECO:0007669"/>
    <property type="project" value="InterPro"/>
</dbReference>
<evidence type="ECO:0000313" key="3">
    <source>
        <dbReference type="EMBL" id="PIS14912.1"/>
    </source>
</evidence>
<dbReference type="PANTHER" id="PTHR10996:SF283">
    <property type="entry name" value="GLYOXYLATE_HYDROXYPYRUVATE REDUCTASE B"/>
    <property type="match status" value="1"/>
</dbReference>
<dbReference type="SUPFAM" id="SSF51735">
    <property type="entry name" value="NAD(P)-binding Rossmann-fold domains"/>
    <property type="match status" value="1"/>
</dbReference>
<dbReference type="Proteomes" id="UP000230775">
    <property type="component" value="Unassembled WGS sequence"/>
</dbReference>
<reference evidence="4" key="1">
    <citation type="submission" date="2017-09" db="EMBL/GenBank/DDBJ databases">
        <title>Depth-based differentiation of microbial function through sediment-hosted aquifers and enrichment of novel symbionts in the deep terrestrial subsurface.</title>
        <authorList>
            <person name="Probst A.J."/>
            <person name="Ladd B."/>
            <person name="Jarett J.K."/>
            <person name="Geller-Mcgrath D.E."/>
            <person name="Sieber C.M.K."/>
            <person name="Emerson J.B."/>
            <person name="Anantharaman K."/>
            <person name="Thomas B.C."/>
            <person name="Malmstrom R."/>
            <person name="Stieglmeier M."/>
            <person name="Klingl A."/>
            <person name="Woyke T."/>
            <person name="Ryan C.M."/>
            <person name="Banfield J.F."/>
        </authorList>
    </citation>
    <scope>NUCLEOTIDE SEQUENCE [LARGE SCALE GENOMIC DNA]</scope>
</reference>
<dbReference type="AlphaFoldDB" id="A0A2H0WQH3"/>
<sequence length="220" mass="25316">MPRSFRPIDNLLRESSVIVYDSRSVDEEIKTKISQGHFLSVVDVAEVFPKGESLINKKIGIIGLGRIGGRVAQIAKEGFDMEVSYYSKTRKPDLEKQYDLQFKPIEKILTESNIITFHLPHVGAEKFITNEMIDMIPKGTTVVNVSVGSIFQDQARFLRRFTENDLNGYIDVYETLPPRKELQERKKHLISTYRLGWRTKSTIGLKTHKLLTRLKEGLYK</sequence>
<protein>
    <recommendedName>
        <fullName evidence="2">D-isomer specific 2-hydroxyacid dehydrogenase NAD-binding domain-containing protein</fullName>
    </recommendedName>
</protein>
<organism evidence="3 4">
    <name type="scientific">Candidatus Shapirobacteria bacterium CG09_land_8_20_14_0_10_39_12</name>
    <dbReference type="NCBI Taxonomy" id="1974885"/>
    <lineage>
        <taxon>Bacteria</taxon>
        <taxon>Candidatus Shapironibacteriota</taxon>
    </lineage>
</organism>
<proteinExistence type="predicted"/>
<dbReference type="InterPro" id="IPR029752">
    <property type="entry name" value="D-isomer_DH_CS1"/>
</dbReference>
<accession>A0A2H0WQH3</accession>
<name>A0A2H0WQH3_9BACT</name>
<feature type="domain" description="D-isomer specific 2-hydroxyacid dehydrogenase NAD-binding" evidence="2">
    <location>
        <begin position="34"/>
        <end position="189"/>
    </location>
</feature>
<dbReference type="PROSITE" id="PS00065">
    <property type="entry name" value="D_2_HYDROXYACID_DH_1"/>
    <property type="match status" value="1"/>
</dbReference>
<keyword evidence="1" id="KW-0560">Oxidoreductase</keyword>
<dbReference type="PANTHER" id="PTHR10996">
    <property type="entry name" value="2-HYDROXYACID DEHYDROGENASE-RELATED"/>
    <property type="match status" value="1"/>
</dbReference>
<dbReference type="GO" id="GO:0030267">
    <property type="term" value="F:glyoxylate reductase (NADPH) activity"/>
    <property type="evidence" value="ECO:0007669"/>
    <property type="project" value="TreeGrafter"/>
</dbReference>
<gene>
    <name evidence="3" type="ORF">COT64_00175</name>
</gene>
<dbReference type="InterPro" id="IPR006140">
    <property type="entry name" value="D-isomer_DH_NAD-bd"/>
</dbReference>
<dbReference type="GO" id="GO:0016618">
    <property type="term" value="F:hydroxypyruvate reductase [NAD(P)H] activity"/>
    <property type="evidence" value="ECO:0007669"/>
    <property type="project" value="TreeGrafter"/>
</dbReference>